<reference evidence="5 6" key="1">
    <citation type="submission" date="2023-04" db="EMBL/GenBank/DDBJ databases">
        <title>Genome of Basidiobolus ranarum AG-B5.</title>
        <authorList>
            <person name="Stajich J.E."/>
            <person name="Carter-House D."/>
            <person name="Gryganskyi A."/>
        </authorList>
    </citation>
    <scope>NUCLEOTIDE SEQUENCE [LARGE SCALE GENOMIC DNA]</scope>
    <source>
        <strain evidence="5 6">AG-B5</strain>
    </source>
</reference>
<evidence type="ECO:0000259" key="4">
    <source>
        <dbReference type="SMART" id="SM00831"/>
    </source>
</evidence>
<dbReference type="SUPFAM" id="SSF81665">
    <property type="entry name" value="Calcium ATPase, transmembrane domain M"/>
    <property type="match status" value="1"/>
</dbReference>
<keyword evidence="6" id="KW-1185">Reference proteome</keyword>
<accession>A0ABR2WJ15</accession>
<organism evidence="5 6">
    <name type="scientific">Basidiobolus ranarum</name>
    <dbReference type="NCBI Taxonomy" id="34480"/>
    <lineage>
        <taxon>Eukaryota</taxon>
        <taxon>Fungi</taxon>
        <taxon>Fungi incertae sedis</taxon>
        <taxon>Zoopagomycota</taxon>
        <taxon>Entomophthoromycotina</taxon>
        <taxon>Basidiobolomycetes</taxon>
        <taxon>Basidiobolales</taxon>
        <taxon>Basidiobolaceae</taxon>
        <taxon>Basidiobolus</taxon>
    </lineage>
</organism>
<evidence type="ECO:0000256" key="3">
    <source>
        <dbReference type="SAM" id="Phobius"/>
    </source>
</evidence>
<gene>
    <name evidence="5" type="primary">PMC1_4</name>
    <name evidence="5" type="ORF">K7432_013672</name>
</gene>
<dbReference type="InterPro" id="IPR023298">
    <property type="entry name" value="ATPase_P-typ_TM_dom_sf"/>
</dbReference>
<dbReference type="Gene3D" id="1.20.1110.10">
    <property type="entry name" value="Calcium-transporting ATPase, transmembrane domain"/>
    <property type="match status" value="1"/>
</dbReference>
<comment type="subcellular location">
    <subcellularLocation>
        <location evidence="1">Endomembrane system</location>
        <topology evidence="1">Multi-pass membrane protein</topology>
    </subcellularLocation>
</comment>
<evidence type="ECO:0000256" key="1">
    <source>
        <dbReference type="ARBA" id="ARBA00004127"/>
    </source>
</evidence>
<dbReference type="InterPro" id="IPR004014">
    <property type="entry name" value="ATPase_P-typ_cation-transptr_N"/>
</dbReference>
<dbReference type="SMART" id="SM00831">
    <property type="entry name" value="Cation_ATPase_N"/>
    <property type="match status" value="1"/>
</dbReference>
<evidence type="ECO:0000256" key="2">
    <source>
        <dbReference type="ARBA" id="ARBA00022842"/>
    </source>
</evidence>
<evidence type="ECO:0000313" key="5">
    <source>
        <dbReference type="EMBL" id="KAK9761431.1"/>
    </source>
</evidence>
<dbReference type="Gene3D" id="2.70.150.10">
    <property type="entry name" value="Calcium-transporting ATPase, cytoplasmic transduction domain A"/>
    <property type="match status" value="1"/>
</dbReference>
<comment type="caution">
    <text evidence="5">The sequence shown here is derived from an EMBL/GenBank/DDBJ whole genome shotgun (WGS) entry which is preliminary data.</text>
</comment>
<dbReference type="Pfam" id="PF00690">
    <property type="entry name" value="Cation_ATPase_N"/>
    <property type="match status" value="1"/>
</dbReference>
<feature type="non-terminal residue" evidence="5">
    <location>
        <position position="141"/>
    </location>
</feature>
<keyword evidence="3" id="KW-1133">Transmembrane helix</keyword>
<keyword evidence="3" id="KW-0812">Transmembrane</keyword>
<feature type="transmembrane region" description="Helical" evidence="3">
    <location>
        <begin position="122"/>
        <end position="139"/>
    </location>
</feature>
<feature type="domain" description="Cation-transporting P-type ATPase N-terminal" evidence="4">
    <location>
        <begin position="43"/>
        <end position="138"/>
    </location>
</feature>
<dbReference type="Proteomes" id="UP001479436">
    <property type="component" value="Unassembled WGS sequence"/>
</dbReference>
<dbReference type="PANTHER" id="PTHR24093:SF369">
    <property type="entry name" value="CALCIUM-TRANSPORTING ATPASE"/>
    <property type="match status" value="1"/>
</dbReference>
<dbReference type="EMBL" id="JASJQH010001391">
    <property type="protein sequence ID" value="KAK9761431.1"/>
    <property type="molecule type" value="Genomic_DNA"/>
</dbReference>
<dbReference type="PANTHER" id="PTHR24093">
    <property type="entry name" value="CATION TRANSPORTING ATPASE"/>
    <property type="match status" value="1"/>
</dbReference>
<proteinExistence type="predicted"/>
<sequence>MVESTNKDGVEIEIGRLRDSSFSLTPAQIMEWVDNKDLDALVNHNGIDGILSGLQTDIATGLNTEDTFIGETENNDSPDKAKCGLLAQSLDQRRQVFGTNILPEAKAKNILQLIWMAYQDKMLILLTIAALVSLALGIYED</sequence>
<name>A0ABR2WJ15_9FUNG</name>
<protein>
    <submittedName>
        <fullName evidence="5">Plasma membrane calcium</fullName>
    </submittedName>
</protein>
<evidence type="ECO:0000313" key="6">
    <source>
        <dbReference type="Proteomes" id="UP001479436"/>
    </source>
</evidence>
<keyword evidence="2" id="KW-0460">Magnesium</keyword>
<keyword evidence="3" id="KW-0472">Membrane</keyword>